<keyword evidence="1" id="KW-0812">Transmembrane</keyword>
<dbReference type="NCBIfam" id="TIGR02595">
    <property type="entry name" value="PEP_CTERM"/>
    <property type="match status" value="1"/>
</dbReference>
<accession>A0A937W8R9</accession>
<evidence type="ECO:0000313" key="4">
    <source>
        <dbReference type="Proteomes" id="UP000712673"/>
    </source>
</evidence>
<feature type="transmembrane region" description="Helical" evidence="1">
    <location>
        <begin position="20"/>
        <end position="37"/>
    </location>
</feature>
<organism evidence="3 4">
    <name type="scientific">Tectimicrobiota bacterium</name>
    <dbReference type="NCBI Taxonomy" id="2528274"/>
    <lineage>
        <taxon>Bacteria</taxon>
        <taxon>Pseudomonadati</taxon>
        <taxon>Nitrospinota/Tectimicrobiota group</taxon>
        <taxon>Candidatus Tectimicrobiota</taxon>
    </lineage>
</organism>
<name>A0A937W8R9_UNCTE</name>
<proteinExistence type="predicted"/>
<keyword evidence="1" id="KW-0472">Membrane</keyword>
<dbReference type="Proteomes" id="UP000712673">
    <property type="component" value="Unassembled WGS sequence"/>
</dbReference>
<evidence type="ECO:0000313" key="3">
    <source>
        <dbReference type="EMBL" id="MBM3227066.1"/>
    </source>
</evidence>
<evidence type="ECO:0000256" key="1">
    <source>
        <dbReference type="SAM" id="Phobius"/>
    </source>
</evidence>
<protein>
    <submittedName>
        <fullName evidence="3">PEP-CTERM sorting domain-containing protein</fullName>
    </submittedName>
</protein>
<gene>
    <name evidence="3" type="ORF">FJZ47_25140</name>
</gene>
<feature type="domain" description="Ice-binding protein C-terminal" evidence="2">
    <location>
        <begin position="16"/>
        <end position="40"/>
    </location>
</feature>
<evidence type="ECO:0000259" key="2">
    <source>
        <dbReference type="Pfam" id="PF07589"/>
    </source>
</evidence>
<comment type="caution">
    <text evidence="3">The sequence shown here is derived from an EMBL/GenBank/DDBJ whole genome shotgun (WGS) entry which is preliminary data.</text>
</comment>
<reference evidence="3" key="1">
    <citation type="submission" date="2019-03" db="EMBL/GenBank/DDBJ databases">
        <title>Lake Tanganyika Metagenome-Assembled Genomes (MAGs).</title>
        <authorList>
            <person name="Tran P."/>
        </authorList>
    </citation>
    <scope>NUCLEOTIDE SEQUENCE</scope>
    <source>
        <strain evidence="3">K_DeepCast_65m_m2_066</strain>
    </source>
</reference>
<sequence length="47" mass="5365">MVLCLLGEPQRFSQSQVPEPSTWLLFGTGVLAGSMYLRRRGRQRQTL</sequence>
<dbReference type="Pfam" id="PF07589">
    <property type="entry name" value="PEP-CTERM"/>
    <property type="match status" value="1"/>
</dbReference>
<dbReference type="EMBL" id="VGLS01001174">
    <property type="protein sequence ID" value="MBM3227066.1"/>
    <property type="molecule type" value="Genomic_DNA"/>
</dbReference>
<dbReference type="AlphaFoldDB" id="A0A937W8R9"/>
<keyword evidence="1" id="KW-1133">Transmembrane helix</keyword>
<dbReference type="InterPro" id="IPR013424">
    <property type="entry name" value="Ice-binding_C"/>
</dbReference>